<keyword evidence="2" id="KW-1185">Reference proteome</keyword>
<evidence type="ECO:0008006" key="3">
    <source>
        <dbReference type="Google" id="ProtNLM"/>
    </source>
</evidence>
<accession>A0A839YVC0</accession>
<dbReference type="Proteomes" id="UP000578569">
    <property type="component" value="Unassembled WGS sequence"/>
</dbReference>
<comment type="caution">
    <text evidence="1">The sequence shown here is derived from an EMBL/GenBank/DDBJ whole genome shotgun (WGS) entry which is preliminary data.</text>
</comment>
<sequence>MMKQWEKSVEAEKIRRKSRAPRVDLGRLGNLVDGQGNHIPVVVENVSAQGVLMQIDKIIPPDFEYDLICGQERVQLQIVWSNHGFAGAKIV</sequence>
<organism evidence="1 2">
    <name type="scientific">Sphingomicrobium lutaoense</name>
    <dbReference type="NCBI Taxonomy" id="515949"/>
    <lineage>
        <taxon>Bacteria</taxon>
        <taxon>Pseudomonadati</taxon>
        <taxon>Pseudomonadota</taxon>
        <taxon>Alphaproteobacteria</taxon>
        <taxon>Sphingomonadales</taxon>
        <taxon>Sphingomonadaceae</taxon>
        <taxon>Sphingomicrobium</taxon>
    </lineage>
</organism>
<dbReference type="EMBL" id="JACICF010000001">
    <property type="protein sequence ID" value="MBB3762986.1"/>
    <property type="molecule type" value="Genomic_DNA"/>
</dbReference>
<dbReference type="SUPFAM" id="SSF141371">
    <property type="entry name" value="PilZ domain-like"/>
    <property type="match status" value="1"/>
</dbReference>
<evidence type="ECO:0000313" key="2">
    <source>
        <dbReference type="Proteomes" id="UP000578569"/>
    </source>
</evidence>
<evidence type="ECO:0000313" key="1">
    <source>
        <dbReference type="EMBL" id="MBB3762986.1"/>
    </source>
</evidence>
<dbReference type="RefSeq" id="WP_183932326.1">
    <property type="nucleotide sequence ID" value="NZ_JACICF010000001.1"/>
</dbReference>
<dbReference type="AlphaFoldDB" id="A0A839YVC0"/>
<name>A0A839YVC0_9SPHN</name>
<reference evidence="1 2" key="1">
    <citation type="submission" date="2020-08" db="EMBL/GenBank/DDBJ databases">
        <title>Genomic Encyclopedia of Type Strains, Phase IV (KMG-IV): sequencing the most valuable type-strain genomes for metagenomic binning, comparative biology and taxonomic classification.</title>
        <authorList>
            <person name="Goeker M."/>
        </authorList>
    </citation>
    <scope>NUCLEOTIDE SEQUENCE [LARGE SCALE GENOMIC DNA]</scope>
    <source>
        <strain evidence="1 2">DSM 24194</strain>
    </source>
</reference>
<proteinExistence type="predicted"/>
<protein>
    <recommendedName>
        <fullName evidence="3">PilZ domain-containing protein</fullName>
    </recommendedName>
</protein>
<gene>
    <name evidence="1" type="ORF">FHS50_000009</name>
</gene>